<protein>
    <submittedName>
        <fullName evidence="1">Uncharacterized protein</fullName>
    </submittedName>
</protein>
<accession>A0A081RWJ3</accession>
<reference evidence="1 2" key="1">
    <citation type="submission" date="2014-03" db="EMBL/GenBank/DDBJ databases">
        <title>Draft Genome of Photorhabdus temperata Meg1.</title>
        <authorList>
            <person name="Hurst S.G.IV."/>
            <person name="Morris K."/>
            <person name="Thomas K."/>
            <person name="Tisa L.S."/>
        </authorList>
    </citation>
    <scope>NUCLEOTIDE SEQUENCE [LARGE SCALE GENOMIC DNA]</scope>
    <source>
        <strain evidence="1 2">Meg1</strain>
    </source>
</reference>
<gene>
    <name evidence="1" type="ORF">MEG1DRAFT_02318</name>
</gene>
<comment type="caution">
    <text evidence="1">The sequence shown here is derived from an EMBL/GenBank/DDBJ whole genome shotgun (WGS) entry which is preliminary data.</text>
</comment>
<evidence type="ECO:0000313" key="2">
    <source>
        <dbReference type="Proteomes" id="UP000028002"/>
    </source>
</evidence>
<sequence length="131" mass="14952">MQDFIKGAHAEPFSFIHSVESISKDEVTARSNFSTESTYRECCQNSWHLIVESLAQAAGIHIKNQLDINYNGYLVGVDDLNIENANVLMEDYFLVARMISNIDNKYLYHCEATDDMHRSILTCRILLSNSN</sequence>
<evidence type="ECO:0000313" key="1">
    <source>
        <dbReference type="EMBL" id="KER03046.1"/>
    </source>
</evidence>
<dbReference type="EMBL" id="JGVH01000037">
    <property type="protein sequence ID" value="KER03046.1"/>
    <property type="molecule type" value="Genomic_DNA"/>
</dbReference>
<dbReference type="Gene3D" id="3.10.129.10">
    <property type="entry name" value="Hotdog Thioesterase"/>
    <property type="match status" value="1"/>
</dbReference>
<dbReference type="SUPFAM" id="SSF54637">
    <property type="entry name" value="Thioesterase/thiol ester dehydrase-isomerase"/>
    <property type="match status" value="1"/>
</dbReference>
<proteinExistence type="predicted"/>
<dbReference type="Proteomes" id="UP000028002">
    <property type="component" value="Unassembled WGS sequence"/>
</dbReference>
<dbReference type="RefSeq" id="WP_036839200.1">
    <property type="nucleotide sequence ID" value="NZ_CAWLUD010000037.1"/>
</dbReference>
<dbReference type="AlphaFoldDB" id="A0A081RWJ3"/>
<dbReference type="InterPro" id="IPR029069">
    <property type="entry name" value="HotDog_dom_sf"/>
</dbReference>
<name>A0A081RWJ3_PHOTE</name>
<organism evidence="1 2">
    <name type="scientific">Photorhabdus temperata subsp. temperata Meg1</name>
    <dbReference type="NCBI Taxonomy" id="1393735"/>
    <lineage>
        <taxon>Bacteria</taxon>
        <taxon>Pseudomonadati</taxon>
        <taxon>Pseudomonadota</taxon>
        <taxon>Gammaproteobacteria</taxon>
        <taxon>Enterobacterales</taxon>
        <taxon>Morganellaceae</taxon>
        <taxon>Photorhabdus</taxon>
    </lineage>
</organism>